<proteinExistence type="predicted"/>
<dbReference type="CDD" id="cd04187">
    <property type="entry name" value="DPM1_like_bac"/>
    <property type="match status" value="1"/>
</dbReference>
<keyword evidence="1" id="KW-0472">Membrane</keyword>
<organism evidence="3 4">
    <name type="scientific">Bittarella massiliensis</name>
    <name type="common">ex Durand et al. 2017</name>
    <dbReference type="NCBI Taxonomy" id="1720313"/>
    <lineage>
        <taxon>Bacteria</taxon>
        <taxon>Bacillati</taxon>
        <taxon>Bacillota</taxon>
        <taxon>Clostridia</taxon>
        <taxon>Eubacteriales</taxon>
        <taxon>Oscillospiraceae</taxon>
        <taxon>Bittarella (ex Durand et al. 2017)</taxon>
    </lineage>
</organism>
<dbReference type="RefSeq" id="WP_161213253.1">
    <property type="nucleotide sequence ID" value="NZ_WWVX01000001.1"/>
</dbReference>
<feature type="transmembrane region" description="Helical" evidence="1">
    <location>
        <begin position="232"/>
        <end position="255"/>
    </location>
</feature>
<dbReference type="Gene3D" id="3.90.550.10">
    <property type="entry name" value="Spore Coat Polysaccharide Biosynthesis Protein SpsA, Chain A"/>
    <property type="match status" value="1"/>
</dbReference>
<name>A0ABW9WQM5_9FIRM</name>
<evidence type="ECO:0000313" key="4">
    <source>
        <dbReference type="Proteomes" id="UP000474718"/>
    </source>
</evidence>
<protein>
    <submittedName>
        <fullName evidence="3">Glycosyltransferase</fullName>
    </submittedName>
</protein>
<dbReference type="Proteomes" id="UP000474718">
    <property type="component" value="Unassembled WGS sequence"/>
</dbReference>
<dbReference type="EMBL" id="WWVX01000001">
    <property type="protein sequence ID" value="MZL68209.1"/>
    <property type="molecule type" value="Genomic_DNA"/>
</dbReference>
<dbReference type="SUPFAM" id="SSF53448">
    <property type="entry name" value="Nucleotide-diphospho-sugar transferases"/>
    <property type="match status" value="1"/>
</dbReference>
<keyword evidence="1" id="KW-1133">Transmembrane helix</keyword>
<evidence type="ECO:0000256" key="1">
    <source>
        <dbReference type="SAM" id="Phobius"/>
    </source>
</evidence>
<keyword evidence="1" id="KW-0812">Transmembrane</keyword>
<sequence length="313" mass="35376">MSEITVLVPCYNEQESLPYFYPEICKVAGRMKAAYGVDFSFIFVDDGSKDGTLGVLKELAAGDERVRYLSFSRNFGKEAAIFAGLQHATGDYVAMMDADLQDPPQMLEEMYRGIAEEGYDCVGTRRVTRKGEPKVRSFFARLFYKLINKISDTEIVDGARDFRLMTRQMVDAILSMSEYNRFSKGIFSWVGFSTKWLEYENVERVAGETKWSFWKLLLYSIDGITAFSTAPLAIASLMGVLFCLLAAILIVVVIVKTLVWGDPVAGYPSMMCFIFLIGGIQLLCLGILGQYLSKTYLETKRRPVYILKEDNKK</sequence>
<dbReference type="InterPro" id="IPR001173">
    <property type="entry name" value="Glyco_trans_2-like"/>
</dbReference>
<comment type="caution">
    <text evidence="3">The sequence shown here is derived from an EMBL/GenBank/DDBJ whole genome shotgun (WGS) entry which is preliminary data.</text>
</comment>
<dbReference type="InterPro" id="IPR050256">
    <property type="entry name" value="Glycosyltransferase_2"/>
</dbReference>
<dbReference type="PANTHER" id="PTHR48090:SF8">
    <property type="entry name" value="GLYCOSYLTRANSFERASE CSBB-RELATED"/>
    <property type="match status" value="1"/>
</dbReference>
<accession>A0ABW9WQM5</accession>
<evidence type="ECO:0000313" key="3">
    <source>
        <dbReference type="EMBL" id="MZL68209.1"/>
    </source>
</evidence>
<feature type="domain" description="Glycosyltransferase 2-like" evidence="2">
    <location>
        <begin position="5"/>
        <end position="173"/>
    </location>
</feature>
<evidence type="ECO:0000259" key="2">
    <source>
        <dbReference type="Pfam" id="PF00535"/>
    </source>
</evidence>
<dbReference type="Pfam" id="PF00535">
    <property type="entry name" value="Glycos_transf_2"/>
    <property type="match status" value="1"/>
</dbReference>
<keyword evidence="4" id="KW-1185">Reference proteome</keyword>
<gene>
    <name evidence="3" type="ORF">GT747_00270</name>
</gene>
<feature type="transmembrane region" description="Helical" evidence="1">
    <location>
        <begin position="267"/>
        <end position="292"/>
    </location>
</feature>
<dbReference type="PANTHER" id="PTHR48090">
    <property type="entry name" value="UNDECAPRENYL-PHOSPHATE 4-DEOXY-4-FORMAMIDO-L-ARABINOSE TRANSFERASE-RELATED"/>
    <property type="match status" value="1"/>
</dbReference>
<dbReference type="InterPro" id="IPR029044">
    <property type="entry name" value="Nucleotide-diphossugar_trans"/>
</dbReference>
<reference evidence="3 4" key="1">
    <citation type="journal article" date="2019" name="Nat. Med.">
        <title>A library of human gut bacterial isolates paired with longitudinal multiomics data enables mechanistic microbiome research.</title>
        <authorList>
            <person name="Poyet M."/>
            <person name="Groussin M."/>
            <person name="Gibbons S.M."/>
            <person name="Avila-Pacheco J."/>
            <person name="Jiang X."/>
            <person name="Kearney S.M."/>
            <person name="Perrotta A.R."/>
            <person name="Berdy B."/>
            <person name="Zhao S."/>
            <person name="Lieberman T.D."/>
            <person name="Swanson P.K."/>
            <person name="Smith M."/>
            <person name="Roesemann S."/>
            <person name="Alexander J.E."/>
            <person name="Rich S.A."/>
            <person name="Livny J."/>
            <person name="Vlamakis H."/>
            <person name="Clish C."/>
            <person name="Bullock K."/>
            <person name="Deik A."/>
            <person name="Scott J."/>
            <person name="Pierce K.A."/>
            <person name="Xavier R.J."/>
            <person name="Alm E.J."/>
        </authorList>
    </citation>
    <scope>NUCLEOTIDE SEQUENCE [LARGE SCALE GENOMIC DNA]</scope>
    <source>
        <strain evidence="3 4">BIOML-A2</strain>
    </source>
</reference>